<proteinExistence type="predicted"/>
<feature type="compositionally biased region" description="Low complexity" evidence="1">
    <location>
        <begin position="178"/>
        <end position="189"/>
    </location>
</feature>
<comment type="caution">
    <text evidence="2">The sequence shown here is derived from an EMBL/GenBank/DDBJ whole genome shotgun (WGS) entry which is preliminary data.</text>
</comment>
<accession>A0A1V9ZSR2</accession>
<sequence>MGRSQLQYRRGRGRGTGVAGRGDRVPSHLRNLESNAYRFQIEEEVDENELEGAEVDAPPTRDLRYNPDIQTIAASSATGGVGYFQSKTEREWEADLAAMKPDDVALDFQAIGDRLKTLPPAMRLAIDPKYCIDLPQNVAPPTQMPPKSAPKPVVLAPTPTSIVTPPVATQQPPASTLAPAAPVGVSPPAQAIPPPPARSVAPVAAASAIDDELDELLNM</sequence>
<feature type="compositionally biased region" description="Polar residues" evidence="1">
    <location>
        <begin position="164"/>
        <end position="174"/>
    </location>
</feature>
<keyword evidence="3" id="KW-1185">Reference proteome</keyword>
<dbReference type="STRING" id="1202772.A0A1V9ZSR2"/>
<evidence type="ECO:0000313" key="3">
    <source>
        <dbReference type="Proteomes" id="UP000243579"/>
    </source>
</evidence>
<feature type="region of interest" description="Disordered" evidence="1">
    <location>
        <begin position="164"/>
        <end position="198"/>
    </location>
</feature>
<dbReference type="Proteomes" id="UP000243579">
    <property type="component" value="Unassembled WGS sequence"/>
</dbReference>
<dbReference type="EMBL" id="JNBR01000015">
    <property type="protein sequence ID" value="OQS01082.1"/>
    <property type="molecule type" value="Genomic_DNA"/>
</dbReference>
<gene>
    <name evidence="2" type="ORF">ACHHYP_01841</name>
</gene>
<protein>
    <submittedName>
        <fullName evidence="2">Uncharacterized protein</fullName>
    </submittedName>
</protein>
<evidence type="ECO:0000313" key="2">
    <source>
        <dbReference type="EMBL" id="OQS01082.1"/>
    </source>
</evidence>
<reference evidence="2 3" key="1">
    <citation type="journal article" date="2014" name="Genome Biol. Evol.">
        <title>The secreted proteins of Achlya hypogyna and Thraustotheca clavata identify the ancestral oomycete secretome and reveal gene acquisitions by horizontal gene transfer.</title>
        <authorList>
            <person name="Misner I."/>
            <person name="Blouin N."/>
            <person name="Leonard G."/>
            <person name="Richards T.A."/>
            <person name="Lane C.E."/>
        </authorList>
    </citation>
    <scope>NUCLEOTIDE SEQUENCE [LARGE SCALE GENOMIC DNA]</scope>
    <source>
        <strain evidence="2 3">ATCC 48635</strain>
    </source>
</reference>
<dbReference type="OrthoDB" id="79675at2759"/>
<evidence type="ECO:0000256" key="1">
    <source>
        <dbReference type="SAM" id="MobiDB-lite"/>
    </source>
</evidence>
<dbReference type="AlphaFoldDB" id="A0A1V9ZSR2"/>
<feature type="region of interest" description="Disordered" evidence="1">
    <location>
        <begin position="1"/>
        <end position="26"/>
    </location>
</feature>
<organism evidence="2 3">
    <name type="scientific">Achlya hypogyna</name>
    <name type="common">Oomycete</name>
    <name type="synonym">Protoachlya hypogyna</name>
    <dbReference type="NCBI Taxonomy" id="1202772"/>
    <lineage>
        <taxon>Eukaryota</taxon>
        <taxon>Sar</taxon>
        <taxon>Stramenopiles</taxon>
        <taxon>Oomycota</taxon>
        <taxon>Saprolegniomycetes</taxon>
        <taxon>Saprolegniales</taxon>
        <taxon>Achlyaceae</taxon>
        <taxon>Achlya</taxon>
    </lineage>
</organism>
<name>A0A1V9ZSR2_ACHHY</name>